<dbReference type="OrthoDB" id="123872at2759"/>
<organism evidence="1 2">
    <name type="scientific">Phytophthora cactorum</name>
    <dbReference type="NCBI Taxonomy" id="29920"/>
    <lineage>
        <taxon>Eukaryota</taxon>
        <taxon>Sar</taxon>
        <taxon>Stramenopiles</taxon>
        <taxon>Oomycota</taxon>
        <taxon>Peronosporomycetes</taxon>
        <taxon>Peronosporales</taxon>
        <taxon>Peronosporaceae</taxon>
        <taxon>Phytophthora</taxon>
    </lineage>
</organism>
<name>A0A8T1TPT8_9STRA</name>
<protein>
    <submittedName>
        <fullName evidence="1">Uncharacterized protein</fullName>
    </submittedName>
</protein>
<dbReference type="Proteomes" id="UP000688947">
    <property type="component" value="Unassembled WGS sequence"/>
</dbReference>
<reference evidence="1" key="1">
    <citation type="submission" date="2021-01" db="EMBL/GenBank/DDBJ databases">
        <title>Phytophthora aleatoria, a newly-described species from Pinus radiata is distinct from Phytophthora cactorum isolates based on comparative genomics.</title>
        <authorList>
            <person name="Mcdougal R."/>
            <person name="Panda P."/>
            <person name="Williams N."/>
            <person name="Studholme D.J."/>
        </authorList>
    </citation>
    <scope>NUCLEOTIDE SEQUENCE</scope>
    <source>
        <strain evidence="1">NZFS 3830</strain>
    </source>
</reference>
<gene>
    <name evidence="1" type="ORF">JG687_00018099</name>
</gene>
<dbReference type="EMBL" id="JAENGZ010002345">
    <property type="protein sequence ID" value="KAG6944021.1"/>
    <property type="molecule type" value="Genomic_DNA"/>
</dbReference>
<evidence type="ECO:0000313" key="1">
    <source>
        <dbReference type="EMBL" id="KAG6944021.1"/>
    </source>
</evidence>
<proteinExistence type="predicted"/>
<evidence type="ECO:0000313" key="2">
    <source>
        <dbReference type="Proteomes" id="UP000688947"/>
    </source>
</evidence>
<sequence length="82" mass="8892">MEQANALIQGTLVPVKDLALVRKTLECSFISTDALRSDVEVDYSCADSAEEKGSTSSQDCISKELPDTVSSWNQNVPRIASK</sequence>
<dbReference type="AlphaFoldDB" id="A0A8T1TPT8"/>
<comment type="caution">
    <text evidence="1">The sequence shown here is derived from an EMBL/GenBank/DDBJ whole genome shotgun (WGS) entry which is preliminary data.</text>
</comment>
<accession>A0A8T1TPT8</accession>